<dbReference type="Gene3D" id="3.20.20.370">
    <property type="entry name" value="Glycoside hydrolase/deacetylase"/>
    <property type="match status" value="1"/>
</dbReference>
<comment type="caution">
    <text evidence="7">The sequence shown here is derived from an EMBL/GenBank/DDBJ whole genome shotgun (WGS) entry which is preliminary data.</text>
</comment>
<name>A0A420Y7R9_9PEZI</name>
<evidence type="ECO:0000256" key="5">
    <source>
        <dbReference type="ARBA" id="ARBA00048494"/>
    </source>
</evidence>
<dbReference type="Proteomes" id="UP000275385">
    <property type="component" value="Unassembled WGS sequence"/>
</dbReference>
<dbReference type="GO" id="GO:0005975">
    <property type="term" value="P:carbohydrate metabolic process"/>
    <property type="evidence" value="ECO:0007669"/>
    <property type="project" value="InterPro"/>
</dbReference>
<comment type="catalytic activity">
    <reaction evidence="5">
        <text>[(1-&gt;4)-N-acetyl-beta-D-glucosaminyl](n) + n H2O = chitosan + n acetate</text>
        <dbReference type="Rhea" id="RHEA:10464"/>
        <dbReference type="Rhea" id="RHEA-COMP:9593"/>
        <dbReference type="Rhea" id="RHEA-COMP:9597"/>
        <dbReference type="ChEBI" id="CHEBI:15377"/>
        <dbReference type="ChEBI" id="CHEBI:17029"/>
        <dbReference type="ChEBI" id="CHEBI:30089"/>
        <dbReference type="ChEBI" id="CHEBI:57704"/>
        <dbReference type="EC" id="3.5.1.41"/>
    </reaction>
    <physiologicalReaction direction="left-to-right" evidence="5">
        <dbReference type="Rhea" id="RHEA:10465"/>
    </physiologicalReaction>
</comment>
<proteinExistence type="predicted"/>
<dbReference type="InterPro" id="IPR050248">
    <property type="entry name" value="Polysacc_deacetylase_ArnD"/>
</dbReference>
<protein>
    <recommendedName>
        <fullName evidence="4">chitin deacetylase</fullName>
        <ecNumber evidence="4">3.5.1.41</ecNumber>
    </recommendedName>
</protein>
<dbReference type="EMBL" id="QVQW01000038">
    <property type="protein sequence ID" value="RKU43810.1"/>
    <property type="molecule type" value="Genomic_DNA"/>
</dbReference>
<comment type="cofactor">
    <cofactor evidence="1">
        <name>Co(2+)</name>
        <dbReference type="ChEBI" id="CHEBI:48828"/>
    </cofactor>
</comment>
<evidence type="ECO:0000256" key="3">
    <source>
        <dbReference type="ARBA" id="ARBA00023285"/>
    </source>
</evidence>
<accession>A0A420Y7R9</accession>
<dbReference type="InterPro" id="IPR002509">
    <property type="entry name" value="NODB_dom"/>
</dbReference>
<keyword evidence="3" id="KW-0170">Cobalt</keyword>
<feature type="domain" description="NodB homology" evidence="6">
    <location>
        <begin position="72"/>
        <end position="255"/>
    </location>
</feature>
<keyword evidence="2" id="KW-0119">Carbohydrate metabolism</keyword>
<dbReference type="PANTHER" id="PTHR10587">
    <property type="entry name" value="GLYCOSYL TRANSFERASE-RELATED"/>
    <property type="match status" value="1"/>
</dbReference>
<organism evidence="7 8">
    <name type="scientific">Coniochaeta pulveracea</name>
    <dbReference type="NCBI Taxonomy" id="177199"/>
    <lineage>
        <taxon>Eukaryota</taxon>
        <taxon>Fungi</taxon>
        <taxon>Dikarya</taxon>
        <taxon>Ascomycota</taxon>
        <taxon>Pezizomycotina</taxon>
        <taxon>Sordariomycetes</taxon>
        <taxon>Sordariomycetidae</taxon>
        <taxon>Coniochaetales</taxon>
        <taxon>Coniochaetaceae</taxon>
        <taxon>Coniochaeta</taxon>
    </lineage>
</organism>
<keyword evidence="2" id="KW-0624">Polysaccharide degradation</keyword>
<evidence type="ECO:0000256" key="2">
    <source>
        <dbReference type="ARBA" id="ARBA00023024"/>
    </source>
</evidence>
<dbReference type="GO" id="GO:0004099">
    <property type="term" value="F:chitin deacetylase activity"/>
    <property type="evidence" value="ECO:0007669"/>
    <property type="project" value="UniProtKB-EC"/>
</dbReference>
<evidence type="ECO:0000256" key="1">
    <source>
        <dbReference type="ARBA" id="ARBA00001941"/>
    </source>
</evidence>
<sequence length="266" mass="30098">MPTLSLFRPSLRRGSRARRRRMAVRLLALLVVFLILLPLYCVYYPPGILIRYFSYHWPDVLFQVPLPKGSEKLIALSIDDAPSAYTKQILVELLVNDAHATFFVVGGQVDEERKKVLKELVRLGNELGNHGMRDEPARSLTLSELEKQIHKVDDIISDAYSAAGKPNQQPKYYRPGSGFFSTGMRELVKKLGHKLVLGGVYPHDAQVPYEWMNARHILGMARPGGIIICHDRRSWTAGMLRKVLPELRRRGYRVVSVGELERAAGG</sequence>
<keyword evidence="2" id="KW-0146">Chitin degradation</keyword>
<dbReference type="Pfam" id="PF01522">
    <property type="entry name" value="Polysacc_deac_1"/>
    <property type="match status" value="1"/>
</dbReference>
<dbReference type="EC" id="3.5.1.41" evidence="4"/>
<evidence type="ECO:0000313" key="8">
    <source>
        <dbReference type="Proteomes" id="UP000275385"/>
    </source>
</evidence>
<dbReference type="GO" id="GO:0009272">
    <property type="term" value="P:fungal-type cell wall biogenesis"/>
    <property type="evidence" value="ECO:0007669"/>
    <property type="project" value="UniProtKB-ARBA"/>
</dbReference>
<evidence type="ECO:0000256" key="4">
    <source>
        <dbReference type="ARBA" id="ARBA00024056"/>
    </source>
</evidence>
<reference evidence="7 8" key="1">
    <citation type="submission" date="2018-08" db="EMBL/GenBank/DDBJ databases">
        <title>Draft genome of the lignicolous fungus Coniochaeta pulveracea.</title>
        <authorList>
            <person name="Borstlap C.J."/>
            <person name="De Witt R.N."/>
            <person name="Botha A."/>
            <person name="Volschenk H."/>
        </authorList>
    </citation>
    <scope>NUCLEOTIDE SEQUENCE [LARGE SCALE GENOMIC DNA]</scope>
    <source>
        <strain evidence="7 8">CAB683</strain>
    </source>
</reference>
<dbReference type="OrthoDB" id="407355at2759"/>
<dbReference type="SUPFAM" id="SSF88713">
    <property type="entry name" value="Glycoside hydrolase/deacetylase"/>
    <property type="match status" value="1"/>
</dbReference>
<dbReference type="InterPro" id="IPR011330">
    <property type="entry name" value="Glyco_hydro/deAcase_b/a-brl"/>
</dbReference>
<evidence type="ECO:0000259" key="6">
    <source>
        <dbReference type="PROSITE" id="PS51677"/>
    </source>
</evidence>
<evidence type="ECO:0000313" key="7">
    <source>
        <dbReference type="EMBL" id="RKU43810.1"/>
    </source>
</evidence>
<dbReference type="CDD" id="cd10958">
    <property type="entry name" value="CE4_NodB_like_2"/>
    <property type="match status" value="1"/>
</dbReference>
<keyword evidence="8" id="KW-1185">Reference proteome</keyword>
<dbReference type="PROSITE" id="PS51677">
    <property type="entry name" value="NODB"/>
    <property type="match status" value="1"/>
</dbReference>
<dbReference type="GO" id="GO:0006032">
    <property type="term" value="P:chitin catabolic process"/>
    <property type="evidence" value="ECO:0007669"/>
    <property type="project" value="UniProtKB-KW"/>
</dbReference>
<gene>
    <name evidence="7" type="ORF">DL546_006442</name>
</gene>
<dbReference type="AlphaFoldDB" id="A0A420Y7R9"/>
<dbReference type="STRING" id="177199.A0A420Y7R9"/>
<dbReference type="PANTHER" id="PTHR10587:SF137">
    <property type="entry name" value="4-DEOXY-4-FORMAMIDO-L-ARABINOSE-PHOSPHOUNDECAPRENOL DEFORMYLASE ARND-RELATED"/>
    <property type="match status" value="1"/>
</dbReference>